<reference evidence="3" key="1">
    <citation type="journal article" date="2019" name="Int. J. Syst. Evol. Microbiol.">
        <title>The Global Catalogue of Microorganisms (GCM) 10K type strain sequencing project: providing services to taxonomists for standard genome sequencing and annotation.</title>
        <authorList>
            <consortium name="The Broad Institute Genomics Platform"/>
            <consortium name="The Broad Institute Genome Sequencing Center for Infectious Disease"/>
            <person name="Wu L."/>
            <person name="Ma J."/>
        </authorList>
    </citation>
    <scope>NUCLEOTIDE SEQUENCE [LARGE SCALE GENOMIC DNA]</scope>
    <source>
        <strain evidence="3">JCM 17138</strain>
    </source>
</reference>
<feature type="chain" id="PRO_5045234763" evidence="1">
    <location>
        <begin position="26"/>
        <end position="180"/>
    </location>
</feature>
<comment type="caution">
    <text evidence="2">The sequence shown here is derived from an EMBL/GenBank/DDBJ whole genome shotgun (WGS) entry which is preliminary data.</text>
</comment>
<accession>A0ABP7HLD3</accession>
<sequence length="180" mass="17976">MLRASIAALATIASASLVTAPAAEAADASTASPQSCPEVGEVSTSFGAKQGYFIGAPVPVFRSGPYGPKGGSMSVAFQAGATVGASVTGTAKSEINGLIAKAEASLSVTLHGSITASTTLTGTFAVSPHKIGNAKPGSDGYKIPWKKTEIVAPCNVKTIGSGTLTAPSLSIRIKYWETSS</sequence>
<dbReference type="Proteomes" id="UP001501009">
    <property type="component" value="Unassembled WGS sequence"/>
</dbReference>
<gene>
    <name evidence="2" type="ORF">GCM10022403_035460</name>
</gene>
<proteinExistence type="predicted"/>
<evidence type="ECO:0000313" key="2">
    <source>
        <dbReference type="EMBL" id="GAA3798573.1"/>
    </source>
</evidence>
<feature type="signal peptide" evidence="1">
    <location>
        <begin position="1"/>
        <end position="25"/>
    </location>
</feature>
<keyword evidence="1" id="KW-0732">Signal</keyword>
<evidence type="ECO:0000313" key="3">
    <source>
        <dbReference type="Proteomes" id="UP001501009"/>
    </source>
</evidence>
<protein>
    <submittedName>
        <fullName evidence="2">Uncharacterized protein</fullName>
    </submittedName>
</protein>
<keyword evidence="3" id="KW-1185">Reference proteome</keyword>
<dbReference type="EMBL" id="BAABDE010000017">
    <property type="protein sequence ID" value="GAA3798573.1"/>
    <property type="molecule type" value="Genomic_DNA"/>
</dbReference>
<organism evidence="2 3">
    <name type="scientific">Streptomyces coacervatus</name>
    <dbReference type="NCBI Taxonomy" id="647381"/>
    <lineage>
        <taxon>Bacteria</taxon>
        <taxon>Bacillati</taxon>
        <taxon>Actinomycetota</taxon>
        <taxon>Actinomycetes</taxon>
        <taxon>Kitasatosporales</taxon>
        <taxon>Streptomycetaceae</taxon>
        <taxon>Streptomyces</taxon>
    </lineage>
</organism>
<name>A0ABP7HLD3_9ACTN</name>
<dbReference type="RefSeq" id="WP_275778516.1">
    <property type="nucleotide sequence ID" value="NZ_BAABDE010000017.1"/>
</dbReference>
<evidence type="ECO:0000256" key="1">
    <source>
        <dbReference type="SAM" id="SignalP"/>
    </source>
</evidence>